<dbReference type="Proteomes" id="UP000054032">
    <property type="component" value="Unassembled WGS sequence"/>
</dbReference>
<name>W6YV78_COCMI</name>
<dbReference type="RefSeq" id="XP_007690149.1">
    <property type="nucleotide sequence ID" value="XM_007691959.1"/>
</dbReference>
<reference evidence="1 2" key="1">
    <citation type="journal article" date="2013" name="PLoS Genet.">
        <title>Comparative genome structure, secondary metabolite, and effector coding capacity across Cochliobolus pathogens.</title>
        <authorList>
            <person name="Condon B.J."/>
            <person name="Leng Y."/>
            <person name="Wu D."/>
            <person name="Bushley K.E."/>
            <person name="Ohm R.A."/>
            <person name="Otillar R."/>
            <person name="Martin J."/>
            <person name="Schackwitz W."/>
            <person name="Grimwood J."/>
            <person name="MohdZainudin N."/>
            <person name="Xue C."/>
            <person name="Wang R."/>
            <person name="Manning V.A."/>
            <person name="Dhillon B."/>
            <person name="Tu Z.J."/>
            <person name="Steffenson B.J."/>
            <person name="Salamov A."/>
            <person name="Sun H."/>
            <person name="Lowry S."/>
            <person name="LaButti K."/>
            <person name="Han J."/>
            <person name="Copeland A."/>
            <person name="Lindquist E."/>
            <person name="Barry K."/>
            <person name="Schmutz J."/>
            <person name="Baker S.E."/>
            <person name="Ciuffetti L.M."/>
            <person name="Grigoriev I.V."/>
            <person name="Zhong S."/>
            <person name="Turgeon B.G."/>
        </authorList>
    </citation>
    <scope>NUCLEOTIDE SEQUENCE [LARGE SCALE GENOMIC DNA]</scope>
    <source>
        <strain evidence="1 2">ATCC 44560</strain>
    </source>
</reference>
<dbReference type="GeneID" id="19117810"/>
<dbReference type="KEGG" id="bor:COCMIDRAFT_101121"/>
<evidence type="ECO:0000313" key="2">
    <source>
        <dbReference type="Proteomes" id="UP000054032"/>
    </source>
</evidence>
<gene>
    <name evidence="1" type="ORF">COCMIDRAFT_101121</name>
</gene>
<protein>
    <submittedName>
        <fullName evidence="1">Uncharacterized protein</fullName>
    </submittedName>
</protein>
<accession>W6YV78</accession>
<sequence length="59" mass="6992">RTRTALPRRLSTSNKTWLASIMFKYRSALRPLVTCRVRDVGPRTCHSSRAKHYIRIFRC</sequence>
<keyword evidence="2" id="KW-1185">Reference proteome</keyword>
<organism evidence="1 2">
    <name type="scientific">Bipolaris oryzae ATCC 44560</name>
    <dbReference type="NCBI Taxonomy" id="930090"/>
    <lineage>
        <taxon>Eukaryota</taxon>
        <taxon>Fungi</taxon>
        <taxon>Dikarya</taxon>
        <taxon>Ascomycota</taxon>
        <taxon>Pezizomycotina</taxon>
        <taxon>Dothideomycetes</taxon>
        <taxon>Pleosporomycetidae</taxon>
        <taxon>Pleosporales</taxon>
        <taxon>Pleosporineae</taxon>
        <taxon>Pleosporaceae</taxon>
        <taxon>Bipolaris</taxon>
    </lineage>
</organism>
<dbReference type="HOGENOM" id="CLU_2967133_0_0_1"/>
<dbReference type="AlphaFoldDB" id="W6YV78"/>
<evidence type="ECO:0000313" key="1">
    <source>
        <dbReference type="EMBL" id="EUC43352.1"/>
    </source>
</evidence>
<dbReference type="EMBL" id="KI964032">
    <property type="protein sequence ID" value="EUC43352.1"/>
    <property type="molecule type" value="Genomic_DNA"/>
</dbReference>
<proteinExistence type="predicted"/>
<feature type="non-terminal residue" evidence="1">
    <location>
        <position position="1"/>
    </location>
</feature>